<name>A0A4U6RW77_BRAEL</name>
<comment type="caution">
    <text evidence="2">The sequence shown here is derived from an EMBL/GenBank/DDBJ whole genome shotgun (WGS) entry which is preliminary data.</text>
</comment>
<organism evidence="2 3">
    <name type="scientific">Bradyrhizobium elkanii</name>
    <dbReference type="NCBI Taxonomy" id="29448"/>
    <lineage>
        <taxon>Bacteria</taxon>
        <taxon>Pseudomonadati</taxon>
        <taxon>Pseudomonadota</taxon>
        <taxon>Alphaproteobacteria</taxon>
        <taxon>Hyphomicrobiales</taxon>
        <taxon>Nitrobacteraceae</taxon>
        <taxon>Bradyrhizobium</taxon>
    </lineage>
</organism>
<protein>
    <submittedName>
        <fullName evidence="2">Uncharacterized protein</fullName>
    </submittedName>
</protein>
<dbReference type="Proteomes" id="UP000305095">
    <property type="component" value="Unassembled WGS sequence"/>
</dbReference>
<reference evidence="2 3" key="1">
    <citation type="submission" date="2019-05" db="EMBL/GenBank/DDBJ databases">
        <title>Draft Genome of Bradyrhizobium elkanii strain SEMIA 938, Used in Commercial Inoculants for Lupinus spp. in Brazil.</title>
        <authorList>
            <person name="Hungria M."/>
            <person name="Delamuta J.R.M."/>
            <person name="Ribeiro R.A."/>
            <person name="Nogueira M.A."/>
        </authorList>
    </citation>
    <scope>NUCLEOTIDE SEQUENCE [LARGE SCALE GENOMIC DNA]</scope>
    <source>
        <strain evidence="2 3">Semia 938</strain>
    </source>
</reference>
<dbReference type="AlphaFoldDB" id="A0A4U6RW77"/>
<sequence>MSSMVAKGGGYVRGNSGQNKARDRAVLSRAALQMPRQFHILLTVRDDKPPAEYIGRRLL</sequence>
<feature type="region of interest" description="Disordered" evidence="1">
    <location>
        <begin position="1"/>
        <end position="24"/>
    </location>
</feature>
<dbReference type="EMBL" id="SZZP01000015">
    <property type="protein sequence ID" value="TKV78880.1"/>
    <property type="molecule type" value="Genomic_DNA"/>
</dbReference>
<evidence type="ECO:0000313" key="3">
    <source>
        <dbReference type="Proteomes" id="UP000305095"/>
    </source>
</evidence>
<accession>A0A4U6RW77</accession>
<evidence type="ECO:0000256" key="1">
    <source>
        <dbReference type="SAM" id="MobiDB-lite"/>
    </source>
</evidence>
<proteinExistence type="predicted"/>
<dbReference type="RefSeq" id="WP_137480844.1">
    <property type="nucleotide sequence ID" value="NZ_SZZP01000015.1"/>
</dbReference>
<gene>
    <name evidence="2" type="ORF">FDV58_24570</name>
</gene>
<evidence type="ECO:0000313" key="2">
    <source>
        <dbReference type="EMBL" id="TKV78880.1"/>
    </source>
</evidence>